<comment type="caution">
    <text evidence="1">The sequence shown here is derived from an EMBL/GenBank/DDBJ whole genome shotgun (WGS) entry which is preliminary data.</text>
</comment>
<dbReference type="Proteomes" id="UP000719267">
    <property type="component" value="Unassembled WGS sequence"/>
</dbReference>
<evidence type="ECO:0000313" key="1">
    <source>
        <dbReference type="EMBL" id="MBW2961297.1"/>
    </source>
</evidence>
<protein>
    <submittedName>
        <fullName evidence="1">Uncharacterized protein</fullName>
    </submittedName>
</protein>
<gene>
    <name evidence="1" type="ORF">KW502_05745</name>
</gene>
<name>A0ABS6W0E9_9FLAO</name>
<dbReference type="EMBL" id="JAHWDF010000004">
    <property type="protein sequence ID" value="MBW2961297.1"/>
    <property type="molecule type" value="Genomic_DNA"/>
</dbReference>
<keyword evidence="2" id="KW-1185">Reference proteome</keyword>
<organism evidence="1 2">
    <name type="scientific">Mesonia aestuariivivens</name>
    <dbReference type="NCBI Taxonomy" id="2796128"/>
    <lineage>
        <taxon>Bacteria</taxon>
        <taxon>Pseudomonadati</taxon>
        <taxon>Bacteroidota</taxon>
        <taxon>Flavobacteriia</taxon>
        <taxon>Flavobacteriales</taxon>
        <taxon>Flavobacteriaceae</taxon>
        <taxon>Mesonia</taxon>
    </lineage>
</organism>
<accession>A0ABS6W0E9</accession>
<reference evidence="1 2" key="1">
    <citation type="submission" date="2021-07" db="EMBL/GenBank/DDBJ databases">
        <title>Mesonia aestuariivivens sp. nov., isolated from a tidal flat.</title>
        <authorList>
            <person name="Kim Y.-O."/>
            <person name="Yoon J.-H."/>
        </authorList>
    </citation>
    <scope>NUCLEOTIDE SEQUENCE [LARGE SCALE GENOMIC DNA]</scope>
    <source>
        <strain evidence="1 2">JHPTF-M18</strain>
    </source>
</reference>
<dbReference type="RefSeq" id="WP_219039577.1">
    <property type="nucleotide sequence ID" value="NZ_JAHWDF010000004.1"/>
</dbReference>
<sequence length="88" mass="10095">MDIKTWKDLKEFANSLDEKQLEKKVVVWREEEAISDFEAITLEADHYIGDNDDGCYSLSDAGLTIEEAQKEGLEIAYPKGHPIIFENF</sequence>
<evidence type="ECO:0000313" key="2">
    <source>
        <dbReference type="Proteomes" id="UP000719267"/>
    </source>
</evidence>
<proteinExistence type="predicted"/>